<sequence>MKANWKKFSEQLNYALNWIALIAKNYQRFVEEIISSAKTAVPSGYRKEYIWNEDCNELYTEFLESEDSEIADTQHPYKYTSKWTETVEKLDFKRSSRHAWSLLCRRSSQP</sequence>
<organism evidence="1 2">
    <name type="scientific">Popillia japonica</name>
    <name type="common">Japanese beetle</name>
    <dbReference type="NCBI Taxonomy" id="7064"/>
    <lineage>
        <taxon>Eukaryota</taxon>
        <taxon>Metazoa</taxon>
        <taxon>Ecdysozoa</taxon>
        <taxon>Arthropoda</taxon>
        <taxon>Hexapoda</taxon>
        <taxon>Insecta</taxon>
        <taxon>Pterygota</taxon>
        <taxon>Neoptera</taxon>
        <taxon>Endopterygota</taxon>
        <taxon>Coleoptera</taxon>
        <taxon>Polyphaga</taxon>
        <taxon>Scarabaeiformia</taxon>
        <taxon>Scarabaeidae</taxon>
        <taxon>Rutelinae</taxon>
        <taxon>Popillia</taxon>
    </lineage>
</organism>
<dbReference type="EMBL" id="JASPKY010000047">
    <property type="protein sequence ID" value="KAK9745609.1"/>
    <property type="molecule type" value="Genomic_DNA"/>
</dbReference>
<dbReference type="AlphaFoldDB" id="A0AAW1MHD7"/>
<gene>
    <name evidence="1" type="ORF">QE152_g6784</name>
</gene>
<dbReference type="PANTHER" id="PTHR36688:SF1">
    <property type="entry name" value="ENDONUCLEASE_EXONUCLEASE_PHOSPHATASE DOMAIN-CONTAINING PROTEIN"/>
    <property type="match status" value="1"/>
</dbReference>
<reference evidence="1 2" key="1">
    <citation type="journal article" date="2024" name="BMC Genomics">
        <title>De novo assembly and annotation of Popillia japonica's genome with initial clues to its potential as an invasive pest.</title>
        <authorList>
            <person name="Cucini C."/>
            <person name="Boschi S."/>
            <person name="Funari R."/>
            <person name="Cardaioli E."/>
            <person name="Iannotti N."/>
            <person name="Marturano G."/>
            <person name="Paoli F."/>
            <person name="Bruttini M."/>
            <person name="Carapelli A."/>
            <person name="Frati F."/>
            <person name="Nardi F."/>
        </authorList>
    </citation>
    <scope>NUCLEOTIDE SEQUENCE [LARGE SCALE GENOMIC DNA]</scope>
    <source>
        <strain evidence="1">DMR45628</strain>
    </source>
</reference>
<evidence type="ECO:0000313" key="1">
    <source>
        <dbReference type="EMBL" id="KAK9745609.1"/>
    </source>
</evidence>
<proteinExistence type="predicted"/>
<dbReference type="Proteomes" id="UP001458880">
    <property type="component" value="Unassembled WGS sequence"/>
</dbReference>
<comment type="caution">
    <text evidence="1">The sequence shown here is derived from an EMBL/GenBank/DDBJ whole genome shotgun (WGS) entry which is preliminary data.</text>
</comment>
<evidence type="ECO:0000313" key="2">
    <source>
        <dbReference type="Proteomes" id="UP001458880"/>
    </source>
</evidence>
<keyword evidence="2" id="KW-1185">Reference proteome</keyword>
<dbReference type="PANTHER" id="PTHR36688">
    <property type="entry name" value="ENDO/EXONUCLEASE/PHOSPHATASE DOMAIN-CONTAINING PROTEIN"/>
    <property type="match status" value="1"/>
</dbReference>
<name>A0AAW1MHD7_POPJA</name>
<dbReference type="InterPro" id="IPR052560">
    <property type="entry name" value="RdDP_mobile_element"/>
</dbReference>
<accession>A0AAW1MHD7</accession>
<protein>
    <submittedName>
        <fullName evidence="1">Uncharacterized protein</fullName>
    </submittedName>
</protein>